<accession>A0A1D6MVR3</accession>
<evidence type="ECO:0000313" key="1">
    <source>
        <dbReference type="EMBL" id="ONM32895.1"/>
    </source>
</evidence>
<gene>
    <name evidence="1" type="ORF">ZEAMMB73_Zm00001d041388</name>
</gene>
<dbReference type="SMR" id="A0A1D6MVR3"/>
<dbReference type="AlphaFoldDB" id="A0A1D6MVR3"/>
<sequence length="229" mass="26294">MSDEDRNRERERVRLHREKVDAGFKCKYCRETKSGGGGTRLKEHLAHRGKNVKKCPSVPPDIKAYFQLDIDKTKEKKSSRFRQQLRADEAARTQFGDDEYEDELKAALHQSHVEHKFSQRAGARDYNLAQASGVRQQRIDTGPWTSKGSSSKDIIGRAWAKACHAIGIPGRKVDNPYFRAAIMESQKQVWGSNYQLVERLMASILMKMLRSFRRRLTNGRLSGMSLVRL</sequence>
<name>A0A1D6MVR3_MAIZE</name>
<dbReference type="PANTHER" id="PTHR46951">
    <property type="entry name" value="BED-TYPE DOMAIN-CONTAINING PROTEIN"/>
    <property type="match status" value="1"/>
</dbReference>
<dbReference type="PANTHER" id="PTHR46951:SF2">
    <property type="entry name" value="BED-TYPE DOMAIN-CONTAINING PROTEIN"/>
    <property type="match status" value="1"/>
</dbReference>
<protein>
    <recommendedName>
        <fullName evidence="2">BED-type domain-containing protein</fullName>
    </recommendedName>
</protein>
<evidence type="ECO:0008006" key="2">
    <source>
        <dbReference type="Google" id="ProtNLM"/>
    </source>
</evidence>
<dbReference type="InParanoid" id="A0A1D6MVR3"/>
<organism evidence="1">
    <name type="scientific">Zea mays</name>
    <name type="common">Maize</name>
    <dbReference type="NCBI Taxonomy" id="4577"/>
    <lineage>
        <taxon>Eukaryota</taxon>
        <taxon>Viridiplantae</taxon>
        <taxon>Streptophyta</taxon>
        <taxon>Embryophyta</taxon>
        <taxon>Tracheophyta</taxon>
        <taxon>Spermatophyta</taxon>
        <taxon>Magnoliopsida</taxon>
        <taxon>Liliopsida</taxon>
        <taxon>Poales</taxon>
        <taxon>Poaceae</taxon>
        <taxon>PACMAD clade</taxon>
        <taxon>Panicoideae</taxon>
        <taxon>Andropogonodae</taxon>
        <taxon>Andropogoneae</taxon>
        <taxon>Tripsacinae</taxon>
        <taxon>Zea</taxon>
    </lineage>
</organism>
<reference evidence="1" key="1">
    <citation type="submission" date="2015-12" db="EMBL/GenBank/DDBJ databases">
        <title>Update maize B73 reference genome by single molecule sequencing technologies.</title>
        <authorList>
            <consortium name="Maize Genome Sequencing Project"/>
            <person name="Ware D."/>
        </authorList>
    </citation>
    <scope>NUCLEOTIDE SEQUENCE [LARGE SCALE GENOMIC DNA]</scope>
    <source>
        <tissue evidence="1">Seedling</tissue>
    </source>
</reference>
<proteinExistence type="predicted"/>
<dbReference type="EMBL" id="CM007649">
    <property type="protein sequence ID" value="ONM32895.1"/>
    <property type="molecule type" value="Genomic_DNA"/>
</dbReference>